<keyword evidence="3" id="KW-1185">Reference proteome</keyword>
<reference evidence="2 3" key="1">
    <citation type="submission" date="2023-02" db="EMBL/GenBank/DDBJ databases">
        <authorList>
            <person name="Mo P."/>
        </authorList>
    </citation>
    <scope>NUCLEOTIDE SEQUENCE [LARGE SCALE GENOMIC DNA]</scope>
    <source>
        <strain evidence="2 3">HUAS 3</strain>
    </source>
</reference>
<name>A0ABY7ZI21_9ACTN</name>
<sequence length="314" mass="32257">MSVTLSTGRRVAAVVLGTAVVLAGATAPAVAHPPGTGSGTLSVTAQRLVLEPTAQGYVGILDVTVTNGTPTAAGFYSLTFLEPAGASDARMVVEDACVPQGVVGLRQVVNCGTGGVELAPGASSTHSVRFQVWTTPRDYPMVVGDSWIGVVPDGDQEPVHSVPFTTLFRSTKGQLSKPRPYVQATQTDVALTAGAVTLDRLPDGSLQGRMPVTVRYGNDAPSSDLKVDALLPAGVVVDHTEPEDVPGSWHAFIVPGGRFMPGEVRTFDVILTAPAGTPAGVLGTASYTAGSRYQVSLTDVDPADDTTSFTVTAG</sequence>
<keyword evidence="1" id="KW-0732">Signal</keyword>
<dbReference type="RefSeq" id="WP_275028842.1">
    <property type="nucleotide sequence ID" value="NZ_CP118615.1"/>
</dbReference>
<accession>A0ABY7ZI21</accession>
<gene>
    <name evidence="2" type="ORF">PVK37_19090</name>
</gene>
<evidence type="ECO:0000313" key="2">
    <source>
        <dbReference type="EMBL" id="WDZ82581.1"/>
    </source>
</evidence>
<proteinExistence type="predicted"/>
<evidence type="ECO:0008006" key="4">
    <source>
        <dbReference type="Google" id="ProtNLM"/>
    </source>
</evidence>
<dbReference type="EMBL" id="CP118615">
    <property type="protein sequence ID" value="WDZ82581.1"/>
    <property type="molecule type" value="Genomic_DNA"/>
</dbReference>
<organism evidence="2 3">
    <name type="scientific">Micromonospora cathayae</name>
    <dbReference type="NCBI Taxonomy" id="3028804"/>
    <lineage>
        <taxon>Bacteria</taxon>
        <taxon>Bacillati</taxon>
        <taxon>Actinomycetota</taxon>
        <taxon>Actinomycetes</taxon>
        <taxon>Micromonosporales</taxon>
        <taxon>Micromonosporaceae</taxon>
        <taxon>Micromonospora</taxon>
    </lineage>
</organism>
<feature type="chain" id="PRO_5047352048" description="DUF11 domain-containing protein" evidence="1">
    <location>
        <begin position="32"/>
        <end position="314"/>
    </location>
</feature>
<dbReference type="Proteomes" id="UP001219605">
    <property type="component" value="Chromosome"/>
</dbReference>
<protein>
    <recommendedName>
        <fullName evidence="4">DUF11 domain-containing protein</fullName>
    </recommendedName>
</protein>
<evidence type="ECO:0000313" key="3">
    <source>
        <dbReference type="Proteomes" id="UP001219605"/>
    </source>
</evidence>
<evidence type="ECO:0000256" key="1">
    <source>
        <dbReference type="SAM" id="SignalP"/>
    </source>
</evidence>
<feature type="signal peptide" evidence="1">
    <location>
        <begin position="1"/>
        <end position="31"/>
    </location>
</feature>